<feature type="transmembrane region" description="Helical" evidence="1">
    <location>
        <begin position="64"/>
        <end position="85"/>
    </location>
</feature>
<proteinExistence type="predicted"/>
<keyword evidence="1" id="KW-0472">Membrane</keyword>
<dbReference type="Proteomes" id="UP000320209">
    <property type="component" value="Unassembled WGS sequence"/>
</dbReference>
<dbReference type="OrthoDB" id="3782668at2"/>
<comment type="caution">
    <text evidence="2">The sequence shown here is derived from an EMBL/GenBank/DDBJ whole genome shotgun (WGS) entry which is preliminary data.</text>
</comment>
<reference evidence="2 3" key="1">
    <citation type="submission" date="2019-06" db="EMBL/GenBank/DDBJ databases">
        <title>Sequencing the genomes of 1000 actinobacteria strains.</title>
        <authorList>
            <person name="Klenk H.-P."/>
        </authorList>
    </citation>
    <scope>NUCLEOTIDE SEQUENCE [LARGE SCALE GENOMIC DNA]</scope>
    <source>
        <strain evidence="2 3">DSM 25218</strain>
    </source>
</reference>
<organism evidence="2 3">
    <name type="scientific">Nocardioides albertanoniae</name>
    <dbReference type="NCBI Taxonomy" id="1175486"/>
    <lineage>
        <taxon>Bacteria</taxon>
        <taxon>Bacillati</taxon>
        <taxon>Actinomycetota</taxon>
        <taxon>Actinomycetes</taxon>
        <taxon>Propionibacteriales</taxon>
        <taxon>Nocardioidaceae</taxon>
        <taxon>Nocardioides</taxon>
    </lineage>
</organism>
<dbReference type="EMBL" id="VFOV01000001">
    <property type="protein sequence ID" value="TQL68507.1"/>
    <property type="molecule type" value="Genomic_DNA"/>
</dbReference>
<feature type="transmembrane region" description="Helical" evidence="1">
    <location>
        <begin position="97"/>
        <end position="116"/>
    </location>
</feature>
<accession>A0A543A7E2</accession>
<protein>
    <submittedName>
        <fullName evidence="2">Uncharacterized protein</fullName>
    </submittedName>
</protein>
<dbReference type="RefSeq" id="WP_141780494.1">
    <property type="nucleotide sequence ID" value="NZ_VFOV01000001.1"/>
</dbReference>
<keyword evidence="3" id="KW-1185">Reference proteome</keyword>
<name>A0A543A7E2_9ACTN</name>
<dbReference type="AlphaFoldDB" id="A0A543A7E2"/>
<feature type="transmembrane region" description="Helical" evidence="1">
    <location>
        <begin position="20"/>
        <end position="40"/>
    </location>
</feature>
<evidence type="ECO:0000313" key="2">
    <source>
        <dbReference type="EMBL" id="TQL68507.1"/>
    </source>
</evidence>
<gene>
    <name evidence="2" type="ORF">FB381_2397</name>
</gene>
<evidence type="ECO:0000313" key="3">
    <source>
        <dbReference type="Proteomes" id="UP000320209"/>
    </source>
</evidence>
<evidence type="ECO:0000256" key="1">
    <source>
        <dbReference type="SAM" id="Phobius"/>
    </source>
</evidence>
<sequence>MPVLDRPIITRWRVSRLRWLPAATVLASVVALLAVANLAANWLDVYLVFFGEQPEIEPSNIACYRIWGAILVVAVLCGAAAHALNRRRRLLGMIWQVLLVLGSAAIALICYIPGALDLPRVEHVEDGYSAPSCYSGGDNDECVGG</sequence>
<keyword evidence="1" id="KW-1133">Transmembrane helix</keyword>
<keyword evidence="1" id="KW-0812">Transmembrane</keyword>